<keyword evidence="1" id="KW-0732">Signal</keyword>
<sequence length="61" mass="6380">MRFARRPCGGSFVILTPFCSTAAGNTSDGYVVHHSRKSGCVLSSLMSSAIFSITGIQLGAK</sequence>
<dbReference type="EMBL" id="QXGC01000013">
    <property type="protein sequence ID" value="KAE9255317.1"/>
    <property type="molecule type" value="Genomic_DNA"/>
</dbReference>
<protein>
    <recommendedName>
        <fullName evidence="4">Secreted protein</fullName>
    </recommendedName>
</protein>
<proteinExistence type="predicted"/>
<feature type="chain" id="PRO_5026191977" description="Secreted protein" evidence="1">
    <location>
        <begin position="24"/>
        <end position="61"/>
    </location>
</feature>
<reference evidence="2 3" key="1">
    <citation type="submission" date="2018-09" db="EMBL/GenBank/DDBJ databases">
        <title>Genomic investigation of the strawberry pathogen Phytophthora fragariae indicates pathogenicity is determined by transcriptional variation in three key races.</title>
        <authorList>
            <person name="Adams T.M."/>
            <person name="Armitage A.D."/>
            <person name="Sobczyk M.K."/>
            <person name="Bates H.J."/>
            <person name="Dunwell J.M."/>
            <person name="Nellist C.F."/>
            <person name="Harrison R.J."/>
        </authorList>
    </citation>
    <scope>NUCLEOTIDE SEQUENCE [LARGE SCALE GENOMIC DNA]</scope>
    <source>
        <strain evidence="2 3">BC-23</strain>
    </source>
</reference>
<dbReference type="Proteomes" id="UP000476176">
    <property type="component" value="Unassembled WGS sequence"/>
</dbReference>
<evidence type="ECO:0000256" key="1">
    <source>
        <dbReference type="SAM" id="SignalP"/>
    </source>
</evidence>
<comment type="caution">
    <text evidence="2">The sequence shown here is derived from an EMBL/GenBank/DDBJ whole genome shotgun (WGS) entry which is preliminary data.</text>
</comment>
<evidence type="ECO:0000313" key="3">
    <source>
        <dbReference type="Proteomes" id="UP000476176"/>
    </source>
</evidence>
<accession>A0A6G0PUN5</accession>
<organism evidence="2 3">
    <name type="scientific">Phytophthora fragariae</name>
    <dbReference type="NCBI Taxonomy" id="53985"/>
    <lineage>
        <taxon>Eukaryota</taxon>
        <taxon>Sar</taxon>
        <taxon>Stramenopiles</taxon>
        <taxon>Oomycota</taxon>
        <taxon>Peronosporomycetes</taxon>
        <taxon>Peronosporales</taxon>
        <taxon>Peronosporaceae</taxon>
        <taxon>Phytophthora</taxon>
    </lineage>
</organism>
<dbReference type="AlphaFoldDB" id="A0A6G0PUN5"/>
<name>A0A6G0PUN5_9STRA</name>
<evidence type="ECO:0000313" key="2">
    <source>
        <dbReference type="EMBL" id="KAE9255317.1"/>
    </source>
</evidence>
<evidence type="ECO:0008006" key="4">
    <source>
        <dbReference type="Google" id="ProtNLM"/>
    </source>
</evidence>
<gene>
    <name evidence="2" type="ORF">PF004_g631</name>
</gene>
<feature type="signal peptide" evidence="1">
    <location>
        <begin position="1"/>
        <end position="23"/>
    </location>
</feature>